<organism evidence="2 3">
    <name type="scientific">Nonomuraea jiangxiensis</name>
    <dbReference type="NCBI Taxonomy" id="633440"/>
    <lineage>
        <taxon>Bacteria</taxon>
        <taxon>Bacillati</taxon>
        <taxon>Actinomycetota</taxon>
        <taxon>Actinomycetes</taxon>
        <taxon>Streptosporangiales</taxon>
        <taxon>Streptosporangiaceae</taxon>
        <taxon>Nonomuraea</taxon>
    </lineage>
</organism>
<sequence>MLTLLDLNRATLARQHLLIRHKGDMAEVVHRLGGLQAQEPRPPYLGIWARLEGFARDDLHAALHARTLVRATMWRATLHLVTAADFAAFRPVLRPVLAPPRPPTCRPGPAWVASGPS</sequence>
<dbReference type="PANTHER" id="PTHR38479">
    <property type="entry name" value="LMO0824 PROTEIN"/>
    <property type="match status" value="1"/>
</dbReference>
<dbReference type="GO" id="GO:0003677">
    <property type="term" value="F:DNA binding"/>
    <property type="evidence" value="ECO:0007669"/>
    <property type="project" value="UniProtKB-KW"/>
</dbReference>
<dbReference type="STRING" id="633440.SAMN05421869_117128"/>
<keyword evidence="3" id="KW-1185">Reference proteome</keyword>
<protein>
    <submittedName>
        <fullName evidence="2">Winged helix DNA-binding domain-containing protein</fullName>
    </submittedName>
</protein>
<dbReference type="EMBL" id="FNDJ01000017">
    <property type="protein sequence ID" value="SDK62780.1"/>
    <property type="molecule type" value="Genomic_DNA"/>
</dbReference>
<evidence type="ECO:0000313" key="3">
    <source>
        <dbReference type="Proteomes" id="UP000199202"/>
    </source>
</evidence>
<name>A0A1G9DFZ8_9ACTN</name>
<evidence type="ECO:0000256" key="1">
    <source>
        <dbReference type="SAM" id="MobiDB-lite"/>
    </source>
</evidence>
<keyword evidence="2" id="KW-0238">DNA-binding</keyword>
<accession>A0A1G9DFZ8</accession>
<dbReference type="AlphaFoldDB" id="A0A1G9DFZ8"/>
<dbReference type="PANTHER" id="PTHR38479:SF2">
    <property type="entry name" value="WINGED HELIX DNA-BINDING DOMAIN-CONTAINING PROTEIN"/>
    <property type="match status" value="1"/>
</dbReference>
<gene>
    <name evidence="2" type="ORF">SAMN05421869_117128</name>
</gene>
<dbReference type="Pfam" id="PF06224">
    <property type="entry name" value="AlkZ-like"/>
    <property type="match status" value="1"/>
</dbReference>
<evidence type="ECO:0000313" key="2">
    <source>
        <dbReference type="EMBL" id="SDK62780.1"/>
    </source>
</evidence>
<feature type="region of interest" description="Disordered" evidence="1">
    <location>
        <begin position="98"/>
        <end position="117"/>
    </location>
</feature>
<dbReference type="InterPro" id="IPR009351">
    <property type="entry name" value="AlkZ-like"/>
</dbReference>
<proteinExistence type="predicted"/>
<reference evidence="2 3" key="1">
    <citation type="submission" date="2016-10" db="EMBL/GenBank/DDBJ databases">
        <authorList>
            <person name="de Groot N.N."/>
        </authorList>
    </citation>
    <scope>NUCLEOTIDE SEQUENCE [LARGE SCALE GENOMIC DNA]</scope>
    <source>
        <strain evidence="2 3">CGMCC 4.6533</strain>
    </source>
</reference>
<dbReference type="Proteomes" id="UP000199202">
    <property type="component" value="Unassembled WGS sequence"/>
</dbReference>